<dbReference type="EMBL" id="JASPKY010000002">
    <property type="protein sequence ID" value="KAK9758958.1"/>
    <property type="molecule type" value="Genomic_DNA"/>
</dbReference>
<dbReference type="Gene3D" id="3.60.21.10">
    <property type="match status" value="1"/>
</dbReference>
<keyword evidence="2" id="KW-1185">Reference proteome</keyword>
<proteinExistence type="predicted"/>
<gene>
    <name evidence="1" type="ORF">QE152_g255</name>
</gene>
<evidence type="ECO:0000313" key="2">
    <source>
        <dbReference type="Proteomes" id="UP001458880"/>
    </source>
</evidence>
<dbReference type="SUPFAM" id="SSF56300">
    <property type="entry name" value="Metallo-dependent phosphatases"/>
    <property type="match status" value="1"/>
</dbReference>
<protein>
    <submittedName>
        <fullName evidence="1">Uncharacterized protein</fullName>
    </submittedName>
</protein>
<dbReference type="InterPro" id="IPR029052">
    <property type="entry name" value="Metallo-depent_PP-like"/>
</dbReference>
<organism evidence="1 2">
    <name type="scientific">Popillia japonica</name>
    <name type="common">Japanese beetle</name>
    <dbReference type="NCBI Taxonomy" id="7064"/>
    <lineage>
        <taxon>Eukaryota</taxon>
        <taxon>Metazoa</taxon>
        <taxon>Ecdysozoa</taxon>
        <taxon>Arthropoda</taxon>
        <taxon>Hexapoda</taxon>
        <taxon>Insecta</taxon>
        <taxon>Pterygota</taxon>
        <taxon>Neoptera</taxon>
        <taxon>Endopterygota</taxon>
        <taxon>Coleoptera</taxon>
        <taxon>Polyphaga</taxon>
        <taxon>Scarabaeiformia</taxon>
        <taxon>Scarabaeidae</taxon>
        <taxon>Rutelinae</taxon>
        <taxon>Popillia</taxon>
    </lineage>
</organism>
<sequence length="259" mass="28968">MSLGIILQTLIFIELTVLVFTKELVILHSSSFEGRFSAMRARSGMRVGGLPKLQPYLQKHKHGSYIMVGGFVRKPYSTSPARVVIESELMQQLNPIAVSLGPTEFNLEIESFMEYTASFTFPVVSTNFDIRNCKVDYVTDDIIVMSYAPRSNLDEMLMQTAGIYTAEGMIEALKKRIKFHKNNTAGKKVFIATGCDGINTAIDIAENVPGINVVLSGCSKTMQWNEGEPPEYIRKDSEYPLVYETKDGRTVLIPHTYGM</sequence>
<dbReference type="Proteomes" id="UP001458880">
    <property type="component" value="Unassembled WGS sequence"/>
</dbReference>
<name>A0AAW1NJU4_POPJA</name>
<accession>A0AAW1NJU4</accession>
<comment type="caution">
    <text evidence="1">The sequence shown here is derived from an EMBL/GenBank/DDBJ whole genome shotgun (WGS) entry which is preliminary data.</text>
</comment>
<evidence type="ECO:0000313" key="1">
    <source>
        <dbReference type="EMBL" id="KAK9758958.1"/>
    </source>
</evidence>
<reference evidence="1 2" key="1">
    <citation type="journal article" date="2024" name="BMC Genomics">
        <title>De novo assembly and annotation of Popillia japonica's genome with initial clues to its potential as an invasive pest.</title>
        <authorList>
            <person name="Cucini C."/>
            <person name="Boschi S."/>
            <person name="Funari R."/>
            <person name="Cardaioli E."/>
            <person name="Iannotti N."/>
            <person name="Marturano G."/>
            <person name="Paoli F."/>
            <person name="Bruttini M."/>
            <person name="Carapelli A."/>
            <person name="Frati F."/>
            <person name="Nardi F."/>
        </authorList>
    </citation>
    <scope>NUCLEOTIDE SEQUENCE [LARGE SCALE GENOMIC DNA]</scope>
    <source>
        <strain evidence="1">DMR45628</strain>
    </source>
</reference>
<dbReference type="AlphaFoldDB" id="A0AAW1NJU4"/>